<dbReference type="Gene3D" id="3.40.50.300">
    <property type="entry name" value="P-loop containing nucleotide triphosphate hydrolases"/>
    <property type="match status" value="1"/>
</dbReference>
<feature type="domain" description="Endonuclease GajA/Old nuclease/RecF-like AAA" evidence="1">
    <location>
        <begin position="5"/>
        <end position="323"/>
    </location>
</feature>
<protein>
    <submittedName>
        <fullName evidence="2">AAA family ATPase</fullName>
    </submittedName>
</protein>
<dbReference type="SUPFAM" id="SSF52540">
    <property type="entry name" value="P-loop containing nucleoside triphosphate hydrolases"/>
    <property type="match status" value="1"/>
</dbReference>
<keyword evidence="3" id="KW-1185">Reference proteome</keyword>
<dbReference type="PANTHER" id="PTHR43581">
    <property type="entry name" value="ATP/GTP PHOSPHATASE"/>
    <property type="match status" value="1"/>
</dbReference>
<dbReference type="EMBL" id="VUNQ01000002">
    <property type="protein sequence ID" value="MSU00133.1"/>
    <property type="molecule type" value="Genomic_DNA"/>
</dbReference>
<dbReference type="InterPro" id="IPR051396">
    <property type="entry name" value="Bact_Antivir_Def_Nuclease"/>
</dbReference>
<proteinExistence type="predicted"/>
<dbReference type="InterPro" id="IPR041685">
    <property type="entry name" value="AAA_GajA/Old/RecF-like"/>
</dbReference>
<comment type="caution">
    <text evidence="2">The sequence shown here is derived from an EMBL/GenBank/DDBJ whole genome shotgun (WGS) entry which is preliminary data.</text>
</comment>
<dbReference type="Pfam" id="PF13175">
    <property type="entry name" value="AAA_15"/>
    <property type="match status" value="1"/>
</dbReference>
<reference evidence="2 3" key="1">
    <citation type="submission" date="2019-09" db="EMBL/GenBank/DDBJ databases">
        <title>In-depth cultivation of the pig gut microbiome towards novel bacterial diversity and tailored functional studies.</title>
        <authorList>
            <person name="Wylensek D."/>
            <person name="Hitch T.C.A."/>
            <person name="Clavel T."/>
        </authorList>
    </citation>
    <scope>NUCLEOTIDE SEQUENCE [LARGE SCALE GENOMIC DNA]</scope>
    <source>
        <strain evidence="2 3">WCA3-693-APC-4?</strain>
    </source>
</reference>
<dbReference type="Proteomes" id="UP000469523">
    <property type="component" value="Unassembled WGS sequence"/>
</dbReference>
<name>A0A6N7XRV0_9FIRM</name>
<dbReference type="RefSeq" id="WP_154438386.1">
    <property type="nucleotide sequence ID" value="NZ_VUNQ01000002.1"/>
</dbReference>
<dbReference type="AlphaFoldDB" id="A0A6N7XRV0"/>
<evidence type="ECO:0000259" key="1">
    <source>
        <dbReference type="Pfam" id="PF13175"/>
    </source>
</evidence>
<evidence type="ECO:0000313" key="2">
    <source>
        <dbReference type="EMBL" id="MSU00133.1"/>
    </source>
</evidence>
<dbReference type="InterPro" id="IPR027417">
    <property type="entry name" value="P-loop_NTPase"/>
</dbReference>
<organism evidence="2 3">
    <name type="scientific">Tissierella pigra</name>
    <dbReference type="NCBI Taxonomy" id="2607614"/>
    <lineage>
        <taxon>Bacteria</taxon>
        <taxon>Bacillati</taxon>
        <taxon>Bacillota</taxon>
        <taxon>Tissierellia</taxon>
        <taxon>Tissierellales</taxon>
        <taxon>Tissierellaceae</taxon>
        <taxon>Tissierella</taxon>
    </lineage>
</organism>
<evidence type="ECO:0000313" key="3">
    <source>
        <dbReference type="Proteomes" id="UP000469523"/>
    </source>
</evidence>
<dbReference type="PANTHER" id="PTHR43581:SF4">
    <property type="entry name" value="ATP_GTP PHOSPHATASE"/>
    <property type="match status" value="1"/>
</dbReference>
<accession>A0A6N7XRV0</accession>
<sequence length="375" mass="43338">MANHITNLNIEAYRGIKSLEIEDLGNINIFVGDNNTGKTSVLEAIQLICNPSEYNLIRIARQRERYRTNTRMGLNILDSILCLFNIEHFNKERNYYHIRIKGTINNQVGNIDINGRVVNQLIDLNEVAKYNAIIRSRLNRSIIETEKEIPTFIGKIDSSFPLNQLSFVDNSMGEFEINEYSRIMQVKDKPSILEVKFIQTVDHIIEDAFSMLIKDKDLKEKSVELLKEFDESITDIRYINDNGRFIPIIETNDKNYLPLSMYGDGMKKSLIMLNAIVSVENGVVLIDEFETALHTSAMKQVFKFILDISRQLNVQLFLTTHSIEAVDKLLESAEQDRQDIRIVRLKKKDGITSARVLNGNEAFHDRKEYNMELRI</sequence>
<gene>
    <name evidence="2" type="ORF">FYJ83_01455</name>
</gene>